<dbReference type="InterPro" id="IPR002068">
    <property type="entry name" value="A-crystallin/Hsp20_dom"/>
</dbReference>
<protein>
    <recommendedName>
        <fullName evidence="4">SHSP domain-containing protein</fullName>
    </recommendedName>
</protein>
<dbReference type="PROSITE" id="PS01031">
    <property type="entry name" value="SHSP"/>
    <property type="match status" value="2"/>
</dbReference>
<dbReference type="InterPro" id="IPR008978">
    <property type="entry name" value="HSP20-like_chaperone"/>
</dbReference>
<dbReference type="GO" id="GO:0042026">
    <property type="term" value="P:protein refolding"/>
    <property type="evidence" value="ECO:0007669"/>
    <property type="project" value="TreeGrafter"/>
</dbReference>
<evidence type="ECO:0000259" key="4">
    <source>
        <dbReference type="PROSITE" id="PS01031"/>
    </source>
</evidence>
<dbReference type="GO" id="GO:0009408">
    <property type="term" value="P:response to heat"/>
    <property type="evidence" value="ECO:0007669"/>
    <property type="project" value="TreeGrafter"/>
</dbReference>
<dbReference type="Gene3D" id="2.60.40.790">
    <property type="match status" value="2"/>
</dbReference>
<evidence type="ECO:0000313" key="7">
    <source>
        <dbReference type="EMBL" id="PAA72195.1"/>
    </source>
</evidence>
<dbReference type="PANTHER" id="PTHR45640">
    <property type="entry name" value="HEAT SHOCK PROTEIN HSP-12.2-RELATED"/>
    <property type="match status" value="1"/>
</dbReference>
<evidence type="ECO:0000313" key="5">
    <source>
        <dbReference type="EMBL" id="PAA51575.1"/>
    </source>
</evidence>
<comment type="similarity">
    <text evidence="1 2">Belongs to the small heat shock protein (HSP20) family.</text>
</comment>
<dbReference type="EMBL" id="NIVC01001104">
    <property type="protein sequence ID" value="PAA72195.1"/>
    <property type="molecule type" value="Genomic_DNA"/>
</dbReference>
<reference evidence="5 8" key="1">
    <citation type="submission" date="2017-06" db="EMBL/GenBank/DDBJ databases">
        <title>A platform for efficient transgenesis in Macrostomum lignano, a flatworm model organism for stem cell research.</title>
        <authorList>
            <person name="Berezikov E."/>
        </authorList>
    </citation>
    <scope>NUCLEOTIDE SEQUENCE [LARGE SCALE GENOMIC DNA]</scope>
    <source>
        <strain evidence="5">DV1</strain>
        <tissue evidence="5">Whole organism</tissue>
    </source>
</reference>
<feature type="region of interest" description="Disordered" evidence="3">
    <location>
        <begin position="260"/>
        <end position="296"/>
    </location>
</feature>
<gene>
    <name evidence="7" type="ORF">BOX15_Mlig005128g1</name>
    <name evidence="6" type="ORF">BOX15_Mlig005128g2</name>
    <name evidence="5" type="ORF">BOX15_Mlig005128g3</name>
</gene>
<dbReference type="STRING" id="282301.A0A267DQU2"/>
<keyword evidence="8" id="KW-1185">Reference proteome</keyword>
<dbReference type="CDD" id="cd06526">
    <property type="entry name" value="metazoan_ACD"/>
    <property type="match status" value="2"/>
</dbReference>
<comment type="caution">
    <text evidence="5">The sequence shown here is derived from an EMBL/GenBank/DDBJ whole genome shotgun (WGS) entry which is preliminary data.</text>
</comment>
<sequence>TVQISNYNTPVNNSMSLWLAPSNVYTPFSHSLPLLAALSELDDALLPHHDPLVHRLRSRGPKRPRQWTRSVDLRGFEPSEVSVKRDGCKMRIAARHEDGEDVTEVKRTIDVPEDVDVEKLSSGFTREGILLLQAPFKEELRDQQQQQLQKQKTENSVWDELRELLRAPDISQDSMGHVEDVDGGGKRFCAELSVREFKPEEIRVRQQGDCVLVEAEHKEEAGGQRVYKKLERIFQLPDGTKLDQVASKLSHDGRLTILAPFEAPPAQEKPHVKDLPMETEQQPPAPVVDGDGQTAP</sequence>
<evidence type="ECO:0000256" key="2">
    <source>
        <dbReference type="RuleBase" id="RU003616"/>
    </source>
</evidence>
<dbReference type="Proteomes" id="UP000215902">
    <property type="component" value="Unassembled WGS sequence"/>
</dbReference>
<dbReference type="AlphaFoldDB" id="A0A267DQU2"/>
<dbReference type="GO" id="GO:0005634">
    <property type="term" value="C:nucleus"/>
    <property type="evidence" value="ECO:0007669"/>
    <property type="project" value="TreeGrafter"/>
</dbReference>
<evidence type="ECO:0000313" key="8">
    <source>
        <dbReference type="Proteomes" id="UP000215902"/>
    </source>
</evidence>
<dbReference type="EMBL" id="NIVC01002601">
    <property type="protein sequence ID" value="PAA56598.1"/>
    <property type="molecule type" value="Genomic_DNA"/>
</dbReference>
<organism evidence="5 8">
    <name type="scientific">Macrostomum lignano</name>
    <dbReference type="NCBI Taxonomy" id="282301"/>
    <lineage>
        <taxon>Eukaryota</taxon>
        <taxon>Metazoa</taxon>
        <taxon>Spiralia</taxon>
        <taxon>Lophotrochozoa</taxon>
        <taxon>Platyhelminthes</taxon>
        <taxon>Rhabditophora</taxon>
        <taxon>Macrostomorpha</taxon>
        <taxon>Macrostomida</taxon>
        <taxon>Macrostomidae</taxon>
        <taxon>Macrostomum</taxon>
    </lineage>
</organism>
<dbReference type="Pfam" id="PF00011">
    <property type="entry name" value="HSP20"/>
    <property type="match status" value="2"/>
</dbReference>
<evidence type="ECO:0000256" key="1">
    <source>
        <dbReference type="PROSITE-ProRule" id="PRU00285"/>
    </source>
</evidence>
<dbReference type="GO" id="GO:0005737">
    <property type="term" value="C:cytoplasm"/>
    <property type="evidence" value="ECO:0007669"/>
    <property type="project" value="TreeGrafter"/>
</dbReference>
<feature type="non-terminal residue" evidence="5">
    <location>
        <position position="1"/>
    </location>
</feature>
<name>A0A267DQU2_9PLAT</name>
<dbReference type="InterPro" id="IPR001436">
    <property type="entry name" value="Alpha-crystallin/sHSP_animal"/>
</dbReference>
<dbReference type="EMBL" id="NIVC01003399">
    <property type="protein sequence ID" value="PAA51575.1"/>
    <property type="molecule type" value="Genomic_DNA"/>
</dbReference>
<dbReference type="GO" id="GO:0051082">
    <property type="term" value="F:unfolded protein binding"/>
    <property type="evidence" value="ECO:0007669"/>
    <property type="project" value="TreeGrafter"/>
</dbReference>
<proteinExistence type="inferred from homology"/>
<feature type="domain" description="SHSP" evidence="4">
    <location>
        <begin position="169"/>
        <end position="280"/>
    </location>
</feature>
<accession>A0A267DQU2</accession>
<dbReference type="PANTHER" id="PTHR45640:SF26">
    <property type="entry name" value="RE23625P"/>
    <property type="match status" value="1"/>
</dbReference>
<feature type="domain" description="SHSP" evidence="4">
    <location>
        <begin position="47"/>
        <end position="151"/>
    </location>
</feature>
<evidence type="ECO:0000256" key="3">
    <source>
        <dbReference type="SAM" id="MobiDB-lite"/>
    </source>
</evidence>
<evidence type="ECO:0000313" key="6">
    <source>
        <dbReference type="EMBL" id="PAA56598.1"/>
    </source>
</evidence>
<dbReference type="SUPFAM" id="SSF49764">
    <property type="entry name" value="HSP20-like chaperones"/>
    <property type="match status" value="2"/>
</dbReference>
<dbReference type="OrthoDB" id="10060792at2759"/>